<feature type="transmembrane region" description="Helical" evidence="9">
    <location>
        <begin position="360"/>
        <end position="382"/>
    </location>
</feature>
<name>A0A5B9PLD6_9BACT</name>
<dbReference type="InterPro" id="IPR036739">
    <property type="entry name" value="SLC41_membr_dom_sf"/>
</dbReference>
<dbReference type="CDD" id="cd04606">
    <property type="entry name" value="CBS_pair_Mg_transporter"/>
    <property type="match status" value="1"/>
</dbReference>
<dbReference type="SUPFAM" id="SSF54631">
    <property type="entry name" value="CBS-domain pair"/>
    <property type="match status" value="1"/>
</dbReference>
<comment type="subunit">
    <text evidence="9">Homodimer.</text>
</comment>
<dbReference type="GO" id="GO:0015095">
    <property type="term" value="F:magnesium ion transmembrane transporter activity"/>
    <property type="evidence" value="ECO:0007669"/>
    <property type="project" value="UniProtKB-UniRule"/>
</dbReference>
<keyword evidence="4 9" id="KW-0812">Transmembrane</keyword>
<evidence type="ECO:0000256" key="2">
    <source>
        <dbReference type="ARBA" id="ARBA00009749"/>
    </source>
</evidence>
<keyword evidence="5 9" id="KW-0460">Magnesium</keyword>
<dbReference type="SUPFAM" id="SSF161093">
    <property type="entry name" value="MgtE membrane domain-like"/>
    <property type="match status" value="1"/>
</dbReference>
<feature type="transmembrane region" description="Helical" evidence="9">
    <location>
        <begin position="469"/>
        <end position="492"/>
    </location>
</feature>
<keyword evidence="9" id="KW-0479">Metal-binding</keyword>
<dbReference type="AlphaFoldDB" id="A0A5B9PLD6"/>
<dbReference type="Gene3D" id="1.10.357.20">
    <property type="entry name" value="SLC41 divalent cation transporters, integral membrane domain"/>
    <property type="match status" value="1"/>
</dbReference>
<dbReference type="Gene3D" id="3.10.580.10">
    <property type="entry name" value="CBS-domain"/>
    <property type="match status" value="1"/>
</dbReference>
<dbReference type="KEGG" id="mff:MFFC18_30480"/>
<dbReference type="Pfam" id="PF01769">
    <property type="entry name" value="MgtE"/>
    <property type="match status" value="1"/>
</dbReference>
<dbReference type="GO" id="GO:0046872">
    <property type="term" value="F:metal ion binding"/>
    <property type="evidence" value="ECO:0007669"/>
    <property type="project" value="UniProtKB-KW"/>
</dbReference>
<dbReference type="InterPro" id="IPR006667">
    <property type="entry name" value="SLC41_membr_dom"/>
</dbReference>
<evidence type="ECO:0000256" key="1">
    <source>
        <dbReference type="ARBA" id="ARBA00004141"/>
    </source>
</evidence>
<keyword evidence="7 9" id="KW-0472">Membrane</keyword>
<dbReference type="InterPro" id="IPR038076">
    <property type="entry name" value="MgtE_N_sf"/>
</dbReference>
<dbReference type="NCBIfam" id="TIGR00400">
    <property type="entry name" value="mgtE"/>
    <property type="match status" value="1"/>
</dbReference>
<reference evidence="11 12" key="1">
    <citation type="submission" date="2019-08" db="EMBL/GenBank/DDBJ databases">
        <title>Deep-cultivation of Planctomycetes and their phenomic and genomic characterization uncovers novel biology.</title>
        <authorList>
            <person name="Wiegand S."/>
            <person name="Jogler M."/>
            <person name="Boedeker C."/>
            <person name="Pinto D."/>
            <person name="Vollmers J."/>
            <person name="Rivas-Marin E."/>
            <person name="Kohn T."/>
            <person name="Peeters S.H."/>
            <person name="Heuer A."/>
            <person name="Rast P."/>
            <person name="Oberbeckmann S."/>
            <person name="Bunk B."/>
            <person name="Jeske O."/>
            <person name="Meyerdierks A."/>
            <person name="Storesund J.E."/>
            <person name="Kallscheuer N."/>
            <person name="Luecker S."/>
            <person name="Lage O.M."/>
            <person name="Pohl T."/>
            <person name="Merkel B.J."/>
            <person name="Hornburger P."/>
            <person name="Mueller R.-W."/>
            <person name="Bruemmer F."/>
            <person name="Labrenz M."/>
            <person name="Spormann A.M."/>
            <person name="Op den Camp H."/>
            <person name="Overmann J."/>
            <person name="Amann R."/>
            <person name="Jetten M.S.M."/>
            <person name="Mascher T."/>
            <person name="Medema M.H."/>
            <person name="Devos D.P."/>
            <person name="Kaster A.-K."/>
            <person name="Ovreas L."/>
            <person name="Rohde M."/>
            <person name="Galperin M.Y."/>
            <person name="Jogler C."/>
        </authorList>
    </citation>
    <scope>NUCLEOTIDE SEQUENCE [LARGE SCALE GENOMIC DNA]</scope>
    <source>
        <strain evidence="11 12">FC18</strain>
    </source>
</reference>
<dbReference type="InterPro" id="IPR000644">
    <property type="entry name" value="CBS_dom"/>
</dbReference>
<feature type="domain" description="CBS" evidence="10">
    <location>
        <begin position="202"/>
        <end position="258"/>
    </location>
</feature>
<keyword evidence="3 9" id="KW-0813">Transport</keyword>
<evidence type="ECO:0000256" key="8">
    <source>
        <dbReference type="PROSITE-ProRule" id="PRU00703"/>
    </source>
</evidence>
<dbReference type="SMART" id="SM00924">
    <property type="entry name" value="MgtE_N"/>
    <property type="match status" value="1"/>
</dbReference>
<dbReference type="Gene3D" id="1.25.60.10">
    <property type="entry name" value="MgtE N-terminal domain-like"/>
    <property type="match status" value="1"/>
</dbReference>
<proteinExistence type="inferred from homology"/>
<comment type="similarity">
    <text evidence="2 9">Belongs to the SLC41A transporter family.</text>
</comment>
<dbReference type="InterPro" id="IPR046342">
    <property type="entry name" value="CBS_dom_sf"/>
</dbReference>
<dbReference type="PANTHER" id="PTHR43773:SF1">
    <property type="entry name" value="MAGNESIUM TRANSPORTER MGTE"/>
    <property type="match status" value="1"/>
</dbReference>
<evidence type="ECO:0000256" key="9">
    <source>
        <dbReference type="RuleBase" id="RU362011"/>
    </source>
</evidence>
<protein>
    <recommendedName>
        <fullName evidence="9">Magnesium transporter MgtE</fullName>
    </recommendedName>
</protein>
<feature type="domain" description="CBS" evidence="10">
    <location>
        <begin position="136"/>
        <end position="198"/>
    </location>
</feature>
<comment type="function">
    <text evidence="9">Acts as a magnesium transporter.</text>
</comment>
<evidence type="ECO:0000256" key="5">
    <source>
        <dbReference type="ARBA" id="ARBA00022842"/>
    </source>
</evidence>
<comment type="caution">
    <text evidence="9">Lacks conserved residue(s) required for the propagation of feature annotation.</text>
</comment>
<dbReference type="InterPro" id="IPR006669">
    <property type="entry name" value="MgtE_transporter"/>
</dbReference>
<keyword evidence="12" id="KW-1185">Reference proteome</keyword>
<dbReference type="Pfam" id="PF03448">
    <property type="entry name" value="MgtE_N"/>
    <property type="match status" value="1"/>
</dbReference>
<dbReference type="Pfam" id="PF00571">
    <property type="entry name" value="CBS"/>
    <property type="match status" value="2"/>
</dbReference>
<dbReference type="GO" id="GO:0005886">
    <property type="term" value="C:plasma membrane"/>
    <property type="evidence" value="ECO:0007669"/>
    <property type="project" value="UniProtKB-SubCell"/>
</dbReference>
<dbReference type="EMBL" id="CP042912">
    <property type="protein sequence ID" value="QEG23153.1"/>
    <property type="molecule type" value="Genomic_DNA"/>
</dbReference>
<keyword evidence="6 9" id="KW-1133">Transmembrane helix</keyword>
<evidence type="ECO:0000256" key="3">
    <source>
        <dbReference type="ARBA" id="ARBA00022448"/>
    </source>
</evidence>
<evidence type="ECO:0000256" key="6">
    <source>
        <dbReference type="ARBA" id="ARBA00022989"/>
    </source>
</evidence>
<dbReference type="InterPro" id="IPR006668">
    <property type="entry name" value="Mg_transptr_MgtE_intracell_dom"/>
</dbReference>
<dbReference type="Proteomes" id="UP000322214">
    <property type="component" value="Chromosome"/>
</dbReference>
<dbReference type="PANTHER" id="PTHR43773">
    <property type="entry name" value="MAGNESIUM TRANSPORTER MGTE"/>
    <property type="match status" value="1"/>
</dbReference>
<keyword evidence="8" id="KW-0129">CBS domain</keyword>
<evidence type="ECO:0000256" key="4">
    <source>
        <dbReference type="ARBA" id="ARBA00022692"/>
    </source>
</evidence>
<evidence type="ECO:0000259" key="10">
    <source>
        <dbReference type="PROSITE" id="PS51371"/>
    </source>
</evidence>
<gene>
    <name evidence="11" type="ORF">MFFC18_30480</name>
</gene>
<dbReference type="RefSeq" id="WP_075085929.1">
    <property type="nucleotide sequence ID" value="NZ_CP042912.1"/>
</dbReference>
<evidence type="ECO:0000313" key="12">
    <source>
        <dbReference type="Proteomes" id="UP000322214"/>
    </source>
</evidence>
<comment type="subcellular location">
    <subcellularLocation>
        <location evidence="9">Cell membrane</location>
        <topology evidence="9">Multi-pass membrane protein</topology>
    </subcellularLocation>
    <subcellularLocation>
        <location evidence="1">Membrane</location>
        <topology evidence="1">Multi-pass membrane protein</topology>
    </subcellularLocation>
</comment>
<dbReference type="OrthoDB" id="9790355at2"/>
<evidence type="ECO:0000313" key="11">
    <source>
        <dbReference type="EMBL" id="QEG23153.1"/>
    </source>
</evidence>
<evidence type="ECO:0000256" key="7">
    <source>
        <dbReference type="ARBA" id="ARBA00023136"/>
    </source>
</evidence>
<organism evidence="11 12">
    <name type="scientific">Mariniblastus fucicola</name>
    <dbReference type="NCBI Taxonomy" id="980251"/>
    <lineage>
        <taxon>Bacteria</taxon>
        <taxon>Pseudomonadati</taxon>
        <taxon>Planctomycetota</taxon>
        <taxon>Planctomycetia</taxon>
        <taxon>Pirellulales</taxon>
        <taxon>Pirellulaceae</taxon>
        <taxon>Mariniblastus</taxon>
    </lineage>
</organism>
<accession>A0A5B9PLD6</accession>
<dbReference type="PROSITE" id="PS51371">
    <property type="entry name" value="CBS"/>
    <property type="match status" value="2"/>
</dbReference>
<dbReference type="SMART" id="SM00116">
    <property type="entry name" value="CBS"/>
    <property type="match status" value="2"/>
</dbReference>
<feature type="transmembrane region" description="Helical" evidence="9">
    <location>
        <begin position="286"/>
        <end position="303"/>
    </location>
</feature>
<dbReference type="SUPFAM" id="SSF158791">
    <property type="entry name" value="MgtE N-terminal domain-like"/>
    <property type="match status" value="1"/>
</dbReference>
<sequence length="494" mass="55012">MINTLFLPELREMLADNNHAELSEFCVALHASRTAEFMAGLTSEEISQVFQHTDPDNRSDILSYFDRQKQVEVVSELDRNEAAKLVELLQPDDRVDLLQEVEDDVREELIALMPAEVRRDILRLDQYPEDTAGAMMTTDVTKFSETMSVREAMDALTVQAEDFETIYYLYIVDDENHLRGLVSARQLLTGMRKPTQKLGELMQTDVVAAHVMDDQEEVANKVARMDLLAIPVVDLERRLVGLITHDDVIDVVREEATEDAHRIAAVEPLDQSYLRTSVLTLSWKRGIWLTILFVCALLTAFALEQYESRLKTLYWLVPFIPLIISSGGNSGSQSATLIITALSRKHISVSDWAKVVTRELVMGLLLGVGLATLGLLASWFMINTEPRVIAPEDQPAMEISVDGGETWIANEVGGEVQSRVKQETQSLTHLAFFVVPLTLVLVVMAGTLTGSVLPLIFEKIGLDPAMMSNPFVAGIIDILGIVIYMTVAAWLVGV</sequence>
<feature type="transmembrane region" description="Helical" evidence="9">
    <location>
        <begin position="430"/>
        <end position="457"/>
    </location>
</feature>
<keyword evidence="9" id="KW-1003">Cell membrane</keyword>